<protein>
    <submittedName>
        <fullName evidence="1">Uncharacterized protein</fullName>
    </submittedName>
</protein>
<organism evidence="1 2">
    <name type="scientific">Amycolatopsis pretoriensis</name>
    <dbReference type="NCBI Taxonomy" id="218821"/>
    <lineage>
        <taxon>Bacteria</taxon>
        <taxon>Bacillati</taxon>
        <taxon>Actinomycetota</taxon>
        <taxon>Actinomycetes</taxon>
        <taxon>Pseudonocardiales</taxon>
        <taxon>Pseudonocardiaceae</taxon>
        <taxon>Amycolatopsis</taxon>
    </lineage>
</organism>
<gene>
    <name evidence="1" type="ORF">SAMN05421837_103911</name>
</gene>
<proteinExistence type="predicted"/>
<dbReference type="Proteomes" id="UP000198878">
    <property type="component" value="Unassembled WGS sequence"/>
</dbReference>
<name>A0A1H5QQ68_9PSEU</name>
<dbReference type="AlphaFoldDB" id="A0A1H5QQ68"/>
<dbReference type="EMBL" id="FNUJ01000003">
    <property type="protein sequence ID" value="SEF27508.1"/>
    <property type="molecule type" value="Genomic_DNA"/>
</dbReference>
<keyword evidence="2" id="KW-1185">Reference proteome</keyword>
<sequence>MTSVVLVAKYDEAARNGDVEDWTSNDDIGARFAGEVLSPAEYYRVEDRYVDFVRSLATACGVTEFVIRAPTVSKSLPPWVPLLRSGLVVDPETALKLIRRMLRIGDLSCVLCAGDDLTVGVETDFYLSVQADDEKLAESARRFGLHLYPAGGWSWFDPDGGVAVLGELGERFPQDVRRLCGAGRPVVVLERWANGPGGERWHLLEAADGLDWTLGLPSGVALAALPGVRIKWAPRRDVVSDIGVGLGDEEPVVVVARPQPDVGSALEAVVFSGGVHHVEEADLPLGGELGWFAYPDVGDVSGRSLAGVIPGKEGRVDALWDADLTLIR</sequence>
<evidence type="ECO:0000313" key="2">
    <source>
        <dbReference type="Proteomes" id="UP000198878"/>
    </source>
</evidence>
<evidence type="ECO:0000313" key="1">
    <source>
        <dbReference type="EMBL" id="SEF27508.1"/>
    </source>
</evidence>
<accession>A0A1H5QQ68</accession>
<reference evidence="2" key="1">
    <citation type="submission" date="2016-10" db="EMBL/GenBank/DDBJ databases">
        <authorList>
            <person name="Varghese N."/>
            <person name="Submissions S."/>
        </authorList>
    </citation>
    <scope>NUCLEOTIDE SEQUENCE [LARGE SCALE GENOMIC DNA]</scope>
    <source>
        <strain evidence="2">DSM 44654</strain>
    </source>
</reference>
<dbReference type="STRING" id="218821.SAMN05421837_103911"/>